<accession>A0A173UBA8</accession>
<proteinExistence type="predicted"/>
<evidence type="ECO:0000313" key="4">
    <source>
        <dbReference type="EMBL" id="RHA69158.1"/>
    </source>
</evidence>
<reference evidence="9 10" key="2">
    <citation type="submission" date="2018-08" db="EMBL/GenBank/DDBJ databases">
        <title>A genome reference for cultivated species of the human gut microbiota.</title>
        <authorList>
            <person name="Zou Y."/>
            <person name="Xue W."/>
            <person name="Luo G."/>
        </authorList>
    </citation>
    <scope>NUCLEOTIDE SEQUENCE [LARGE SCALE GENOMIC DNA]</scope>
    <source>
        <strain evidence="7 10">AF31-21AC</strain>
        <strain evidence="6 11">AM22-21LB</strain>
        <strain evidence="5 9">AM37-1AC</strain>
        <strain evidence="4 12">AM43-11</strain>
    </source>
</reference>
<protein>
    <submittedName>
        <fullName evidence="2">Uncharacterized protein</fullName>
    </submittedName>
</protein>
<dbReference type="InterPro" id="IPR046313">
    <property type="entry name" value="DUF6465"/>
</dbReference>
<dbReference type="EMBL" id="QSFP01000003">
    <property type="protein sequence ID" value="RHA69158.1"/>
    <property type="molecule type" value="Genomic_DNA"/>
</dbReference>
<dbReference type="STRING" id="166486.ERS852572_02003"/>
<sequence length="181" mass="19494">MAKGTVAKNNAIKAEKTNQVKAAEPKTNEKASDVLQAAKNAAQDVKTAVKESASEVKAAVTEKTAAVKEAVEEKAAAKTETVKDTAAETKETAKPAREKKPSRAAKKAAKAAKEELKPEVFIQYQGNEAIVADVIEKAKNEFVADGHRASSIKSLQVYLKPEEFAAYYVINQKFAGRVDLF</sequence>
<dbReference type="PaxDb" id="166486-ERS852572_02003"/>
<dbReference type="OrthoDB" id="1711086at2"/>
<dbReference type="EMBL" id="QRID01000008">
    <property type="protein sequence ID" value="RHG28265.1"/>
    <property type="molecule type" value="Genomic_DNA"/>
</dbReference>
<evidence type="ECO:0000313" key="12">
    <source>
        <dbReference type="Proteomes" id="UP000284465"/>
    </source>
</evidence>
<dbReference type="AlphaFoldDB" id="A0A173UBA8"/>
<dbReference type="Proteomes" id="UP000284465">
    <property type="component" value="Unassembled WGS sequence"/>
</dbReference>
<evidence type="ECO:0000313" key="11">
    <source>
        <dbReference type="Proteomes" id="UP000284051"/>
    </source>
</evidence>
<dbReference type="RefSeq" id="WP_015560180.1">
    <property type="nucleotide sequence ID" value="NZ_CABIYH010000014.1"/>
</dbReference>
<feature type="region of interest" description="Disordered" evidence="1">
    <location>
        <begin position="1"/>
        <end position="29"/>
    </location>
</feature>
<evidence type="ECO:0000313" key="7">
    <source>
        <dbReference type="EMBL" id="RHN11091.1"/>
    </source>
</evidence>
<organism evidence="2 8">
    <name type="scientific">Roseburia intestinalis</name>
    <dbReference type="NCBI Taxonomy" id="166486"/>
    <lineage>
        <taxon>Bacteria</taxon>
        <taxon>Bacillati</taxon>
        <taxon>Bacillota</taxon>
        <taxon>Clostridia</taxon>
        <taxon>Lachnospirales</taxon>
        <taxon>Lachnospiraceae</taxon>
        <taxon>Roseburia</taxon>
    </lineage>
</organism>
<evidence type="ECO:0000313" key="10">
    <source>
        <dbReference type="Proteomes" id="UP000283586"/>
    </source>
</evidence>
<evidence type="ECO:0000313" key="2">
    <source>
        <dbReference type="EMBL" id="CUN12114.1"/>
    </source>
</evidence>
<dbReference type="Proteomes" id="UP000095350">
    <property type="component" value="Unassembled WGS sequence"/>
</dbReference>
<gene>
    <name evidence="6" type="ORF">DW264_10070</name>
    <name evidence="5" type="ORF">DW856_04235</name>
    <name evidence="4" type="ORF">DW927_03925</name>
    <name evidence="7" type="ORF">DWZ31_03295</name>
    <name evidence="2" type="ORF">ERS852572_02003</name>
    <name evidence="3" type="ORF">GMD50_06225</name>
</gene>
<dbReference type="Pfam" id="PF20069">
    <property type="entry name" value="DUF6465"/>
    <property type="match status" value="1"/>
</dbReference>
<evidence type="ECO:0000313" key="3">
    <source>
        <dbReference type="EMBL" id="MTR84662.1"/>
    </source>
</evidence>
<evidence type="ECO:0000313" key="6">
    <source>
        <dbReference type="EMBL" id="RHG28265.1"/>
    </source>
</evidence>
<evidence type="ECO:0000313" key="9">
    <source>
        <dbReference type="Proteomes" id="UP000283513"/>
    </source>
</evidence>
<feature type="compositionally biased region" description="Basic and acidic residues" evidence="1">
    <location>
        <begin position="13"/>
        <end position="29"/>
    </location>
</feature>
<evidence type="ECO:0000313" key="13">
    <source>
        <dbReference type="Proteomes" id="UP000478483"/>
    </source>
</evidence>
<dbReference type="EMBL" id="QRQN01000003">
    <property type="protein sequence ID" value="RHN11091.1"/>
    <property type="molecule type" value="Genomic_DNA"/>
</dbReference>
<dbReference type="EMBL" id="QSHO01000003">
    <property type="protein sequence ID" value="RHC19109.1"/>
    <property type="molecule type" value="Genomic_DNA"/>
</dbReference>
<dbReference type="Proteomes" id="UP000478483">
    <property type="component" value="Unassembled WGS sequence"/>
</dbReference>
<reference evidence="2 8" key="1">
    <citation type="submission" date="2015-09" db="EMBL/GenBank/DDBJ databases">
        <authorList>
            <consortium name="Pathogen Informatics"/>
        </authorList>
    </citation>
    <scope>NUCLEOTIDE SEQUENCE [LARGE SCALE GENOMIC DNA]</scope>
    <source>
        <strain evidence="2 8">2789STDY5834960</strain>
    </source>
</reference>
<reference evidence="3 13" key="3">
    <citation type="journal article" date="2019" name="Nat. Med.">
        <title>A library of human gut bacterial isolates paired with longitudinal multiomics data enables mechanistic microbiome research.</title>
        <authorList>
            <person name="Poyet M."/>
            <person name="Groussin M."/>
            <person name="Gibbons S.M."/>
            <person name="Avila-Pacheco J."/>
            <person name="Jiang X."/>
            <person name="Kearney S.M."/>
            <person name="Perrotta A.R."/>
            <person name="Berdy B."/>
            <person name="Zhao S."/>
            <person name="Lieberman T.D."/>
            <person name="Swanson P.K."/>
            <person name="Smith M."/>
            <person name="Roesemann S."/>
            <person name="Alexander J.E."/>
            <person name="Rich S.A."/>
            <person name="Livny J."/>
            <person name="Vlamakis H."/>
            <person name="Clish C."/>
            <person name="Bullock K."/>
            <person name="Deik A."/>
            <person name="Scott J."/>
            <person name="Pierce K.A."/>
            <person name="Xavier R.J."/>
            <person name="Alm E.J."/>
        </authorList>
    </citation>
    <scope>NUCLEOTIDE SEQUENCE [LARGE SCALE GENOMIC DNA]</scope>
    <source>
        <strain evidence="3 13">BIOML-A1</strain>
    </source>
</reference>
<evidence type="ECO:0000313" key="5">
    <source>
        <dbReference type="EMBL" id="RHC19109.1"/>
    </source>
</evidence>
<dbReference type="EMBL" id="CYXZ01000014">
    <property type="protein sequence ID" value="CUN12114.1"/>
    <property type="molecule type" value="Genomic_DNA"/>
</dbReference>
<dbReference type="Proteomes" id="UP000283513">
    <property type="component" value="Unassembled WGS sequence"/>
</dbReference>
<evidence type="ECO:0000256" key="1">
    <source>
        <dbReference type="SAM" id="MobiDB-lite"/>
    </source>
</evidence>
<feature type="compositionally biased region" description="Basic and acidic residues" evidence="1">
    <location>
        <begin position="72"/>
        <end position="101"/>
    </location>
</feature>
<dbReference type="EMBL" id="WNAJ01000005">
    <property type="protein sequence ID" value="MTR84662.1"/>
    <property type="molecule type" value="Genomic_DNA"/>
</dbReference>
<name>A0A173UBA8_9FIRM</name>
<dbReference type="Proteomes" id="UP000283586">
    <property type="component" value="Unassembled WGS sequence"/>
</dbReference>
<feature type="region of interest" description="Disordered" evidence="1">
    <location>
        <begin position="72"/>
        <end position="112"/>
    </location>
</feature>
<evidence type="ECO:0000313" key="8">
    <source>
        <dbReference type="Proteomes" id="UP000095350"/>
    </source>
</evidence>
<dbReference type="Proteomes" id="UP000284051">
    <property type="component" value="Unassembled WGS sequence"/>
</dbReference>